<name>A0A941E4S5_9ACTN</name>
<dbReference type="GO" id="GO:0005524">
    <property type="term" value="F:ATP binding"/>
    <property type="evidence" value="ECO:0007669"/>
    <property type="project" value="UniProtKB-KW"/>
</dbReference>
<keyword evidence="2" id="KW-0813">Transport</keyword>
<evidence type="ECO:0000256" key="8">
    <source>
        <dbReference type="ARBA" id="ARBA00023136"/>
    </source>
</evidence>
<evidence type="ECO:0000256" key="6">
    <source>
        <dbReference type="ARBA" id="ARBA00022840"/>
    </source>
</evidence>
<feature type="transmembrane region" description="Helical" evidence="10">
    <location>
        <begin position="221"/>
        <end position="249"/>
    </location>
</feature>
<feature type="transmembrane region" description="Helical" evidence="10">
    <location>
        <begin position="118"/>
        <end position="137"/>
    </location>
</feature>
<dbReference type="SUPFAM" id="SSF90123">
    <property type="entry name" value="ABC transporter transmembrane region"/>
    <property type="match status" value="1"/>
</dbReference>
<evidence type="ECO:0000256" key="2">
    <source>
        <dbReference type="ARBA" id="ARBA00022448"/>
    </source>
</evidence>
<dbReference type="EMBL" id="JAGSOH010000004">
    <property type="protein sequence ID" value="MBR7825156.1"/>
    <property type="molecule type" value="Genomic_DNA"/>
</dbReference>
<dbReference type="Gene3D" id="1.20.1560.10">
    <property type="entry name" value="ABC transporter type 1, transmembrane domain"/>
    <property type="match status" value="1"/>
</dbReference>
<dbReference type="SMART" id="SM00382">
    <property type="entry name" value="AAA"/>
    <property type="match status" value="1"/>
</dbReference>
<dbReference type="PANTHER" id="PTHR43394:SF1">
    <property type="entry name" value="ATP-BINDING CASSETTE SUB-FAMILY B MEMBER 10, MITOCHONDRIAL"/>
    <property type="match status" value="1"/>
</dbReference>
<evidence type="ECO:0000313" key="14">
    <source>
        <dbReference type="Proteomes" id="UP000676325"/>
    </source>
</evidence>
<sequence length="563" mass="59658">MLLALIATTGRIVIPIAVQQAMDHGFGSTSGRVDVGEVERMVAIAALAVIATMLSATAMSRRLYQASESGLSGLRIKAFRHVHDLSVAHQQAEQRGSLVSRVTSDVDTITNFIQEGGLMLFVSVAQMALATIVMAVYSWQLTLLIWVCFLPLFATMRVVQRKTGARYSAVRSAIGRMLGAVSETLVGAPIVRAYGIEDRMGARMDEAIARTRRAQVGAQRVVITTFSAGEIAAGLANAGVIVVGTLLGVGGHLTAGQIVAMLFLVSLFITPVQWGVEVLNEAQNAISGWRRVIGLLEAVPDVPDPGAAGTDLPEGALDVRFEHVAFAYPGGARVLHDVDVTIPARSRIAVVGETGSGKTTFAKLLTRLMDPVDGAVLIGGVDARRIAFAQLRRRVVMVPQDGFLFEGTLADNVRYGKPGADDAEVAEAFESLGLGDWLAGQPQGVATAVGQRGESLSAGERQLVALARAYVADPDLLLLDEATSAVDPATEQRIARALEALTRGRTTVSIAHRLSTAQAADEVFVFDAGRLVERGPHRELVEQGGIYAALYASWARTAVGHAI</sequence>
<reference evidence="13" key="1">
    <citation type="submission" date="2021-04" db="EMBL/GenBank/DDBJ databases">
        <title>Genome based classification of Actinospica acidithermotolerans sp. nov., an actinobacterium isolated from an Indonesian hot spring.</title>
        <authorList>
            <person name="Kusuma A.B."/>
            <person name="Putra K.E."/>
            <person name="Nafisah S."/>
            <person name="Loh J."/>
            <person name="Nouioui I."/>
            <person name="Goodfellow M."/>
        </authorList>
    </citation>
    <scope>NUCLEOTIDE SEQUENCE</scope>
    <source>
        <strain evidence="13">MGRD01-02</strain>
    </source>
</reference>
<dbReference type="SUPFAM" id="SSF52540">
    <property type="entry name" value="P-loop containing nucleoside triphosphate hydrolases"/>
    <property type="match status" value="1"/>
</dbReference>
<gene>
    <name evidence="13" type="ORF">KDK95_02475</name>
</gene>
<protein>
    <submittedName>
        <fullName evidence="13">ABC transporter ATP-binding protein</fullName>
    </submittedName>
</protein>
<dbReference type="GO" id="GO:0016887">
    <property type="term" value="F:ATP hydrolysis activity"/>
    <property type="evidence" value="ECO:0007669"/>
    <property type="project" value="InterPro"/>
</dbReference>
<dbReference type="Proteomes" id="UP000676325">
    <property type="component" value="Unassembled WGS sequence"/>
</dbReference>
<comment type="similarity">
    <text evidence="9">Belongs to the ABC transporter superfamily. Lipid exporter (TC 3.A.1.106) family.</text>
</comment>
<dbReference type="InterPro" id="IPR027417">
    <property type="entry name" value="P-loop_NTPase"/>
</dbReference>
<feature type="domain" description="ABC transporter" evidence="11">
    <location>
        <begin position="319"/>
        <end position="553"/>
    </location>
</feature>
<dbReference type="InterPro" id="IPR011527">
    <property type="entry name" value="ABC1_TM_dom"/>
</dbReference>
<evidence type="ECO:0000313" key="13">
    <source>
        <dbReference type="EMBL" id="MBR7825156.1"/>
    </source>
</evidence>
<dbReference type="PANTHER" id="PTHR43394">
    <property type="entry name" value="ATP-DEPENDENT PERMEASE MDL1, MITOCHONDRIAL"/>
    <property type="match status" value="1"/>
</dbReference>
<evidence type="ECO:0000256" key="9">
    <source>
        <dbReference type="ARBA" id="ARBA00061644"/>
    </source>
</evidence>
<dbReference type="Pfam" id="PF00005">
    <property type="entry name" value="ABC_tran"/>
    <property type="match status" value="1"/>
</dbReference>
<evidence type="ECO:0000256" key="3">
    <source>
        <dbReference type="ARBA" id="ARBA00022475"/>
    </source>
</evidence>
<evidence type="ECO:0000256" key="10">
    <source>
        <dbReference type="SAM" id="Phobius"/>
    </source>
</evidence>
<keyword evidence="4 10" id="KW-0812">Transmembrane</keyword>
<feature type="transmembrane region" description="Helical" evidence="10">
    <location>
        <begin position="41"/>
        <end position="59"/>
    </location>
</feature>
<comment type="caution">
    <text evidence="13">The sequence shown here is derived from an EMBL/GenBank/DDBJ whole genome shotgun (WGS) entry which is preliminary data.</text>
</comment>
<feature type="domain" description="ABC transmembrane type-1" evidence="12">
    <location>
        <begin position="1"/>
        <end position="284"/>
    </location>
</feature>
<keyword evidence="8 10" id="KW-0472">Membrane</keyword>
<feature type="transmembrane region" description="Helical" evidence="10">
    <location>
        <begin position="255"/>
        <end position="276"/>
    </location>
</feature>
<dbReference type="InterPro" id="IPR003593">
    <property type="entry name" value="AAA+_ATPase"/>
</dbReference>
<evidence type="ECO:0000259" key="12">
    <source>
        <dbReference type="PROSITE" id="PS50929"/>
    </source>
</evidence>
<dbReference type="PROSITE" id="PS50929">
    <property type="entry name" value="ABC_TM1F"/>
    <property type="match status" value="1"/>
</dbReference>
<organism evidence="13 14">
    <name type="scientific">Actinospica acidithermotolerans</name>
    <dbReference type="NCBI Taxonomy" id="2828514"/>
    <lineage>
        <taxon>Bacteria</taxon>
        <taxon>Bacillati</taxon>
        <taxon>Actinomycetota</taxon>
        <taxon>Actinomycetes</taxon>
        <taxon>Catenulisporales</taxon>
        <taxon>Actinospicaceae</taxon>
        <taxon>Actinospica</taxon>
    </lineage>
</organism>
<dbReference type="InterPro" id="IPR039421">
    <property type="entry name" value="Type_1_exporter"/>
</dbReference>
<keyword evidence="5" id="KW-0547">Nucleotide-binding</keyword>
<keyword evidence="6 13" id="KW-0067">ATP-binding</keyword>
<feature type="transmembrane region" description="Helical" evidence="10">
    <location>
        <begin position="143"/>
        <end position="159"/>
    </location>
</feature>
<dbReference type="AlphaFoldDB" id="A0A941E4S5"/>
<dbReference type="PROSITE" id="PS50893">
    <property type="entry name" value="ABC_TRANSPORTER_2"/>
    <property type="match status" value="1"/>
</dbReference>
<evidence type="ECO:0000256" key="7">
    <source>
        <dbReference type="ARBA" id="ARBA00022989"/>
    </source>
</evidence>
<dbReference type="InterPro" id="IPR017871">
    <property type="entry name" value="ABC_transporter-like_CS"/>
</dbReference>
<dbReference type="InterPro" id="IPR003439">
    <property type="entry name" value="ABC_transporter-like_ATP-bd"/>
</dbReference>
<evidence type="ECO:0000256" key="4">
    <source>
        <dbReference type="ARBA" id="ARBA00022692"/>
    </source>
</evidence>
<keyword evidence="14" id="KW-1185">Reference proteome</keyword>
<dbReference type="Gene3D" id="3.40.50.300">
    <property type="entry name" value="P-loop containing nucleotide triphosphate hydrolases"/>
    <property type="match status" value="1"/>
</dbReference>
<dbReference type="FunFam" id="3.40.50.300:FF:000299">
    <property type="entry name" value="ABC transporter ATP-binding protein/permease"/>
    <property type="match status" value="1"/>
</dbReference>
<comment type="subcellular location">
    <subcellularLocation>
        <location evidence="1">Cell membrane</location>
        <topology evidence="1">Multi-pass membrane protein</topology>
    </subcellularLocation>
</comment>
<dbReference type="GO" id="GO:0015421">
    <property type="term" value="F:ABC-type oligopeptide transporter activity"/>
    <property type="evidence" value="ECO:0007669"/>
    <property type="project" value="TreeGrafter"/>
</dbReference>
<evidence type="ECO:0000256" key="1">
    <source>
        <dbReference type="ARBA" id="ARBA00004651"/>
    </source>
</evidence>
<proteinExistence type="inferred from homology"/>
<evidence type="ECO:0000256" key="5">
    <source>
        <dbReference type="ARBA" id="ARBA00022741"/>
    </source>
</evidence>
<dbReference type="InterPro" id="IPR036640">
    <property type="entry name" value="ABC1_TM_sf"/>
</dbReference>
<dbReference type="Pfam" id="PF00664">
    <property type="entry name" value="ABC_membrane"/>
    <property type="match status" value="1"/>
</dbReference>
<evidence type="ECO:0000259" key="11">
    <source>
        <dbReference type="PROSITE" id="PS50893"/>
    </source>
</evidence>
<keyword evidence="3" id="KW-1003">Cell membrane</keyword>
<accession>A0A941E4S5</accession>
<keyword evidence="7 10" id="KW-1133">Transmembrane helix</keyword>
<dbReference type="PROSITE" id="PS00211">
    <property type="entry name" value="ABC_TRANSPORTER_1"/>
    <property type="match status" value="1"/>
</dbReference>
<dbReference type="GO" id="GO:0005886">
    <property type="term" value="C:plasma membrane"/>
    <property type="evidence" value="ECO:0007669"/>
    <property type="project" value="UniProtKB-SubCell"/>
</dbReference>